<gene>
    <name evidence="4" type="ORF">CDEB00056_LOCUS2142</name>
</gene>
<dbReference type="EMBL" id="HBIO01003151">
    <property type="protein sequence ID" value="CAE0457301.1"/>
    <property type="molecule type" value="Transcribed_RNA"/>
</dbReference>
<feature type="region of interest" description="Disordered" evidence="2">
    <location>
        <begin position="94"/>
        <end position="137"/>
    </location>
</feature>
<dbReference type="PANTHER" id="PTHR11062:SF281">
    <property type="entry name" value="EXOSTOSIN-LIKE 2"/>
    <property type="match status" value="1"/>
</dbReference>
<evidence type="ECO:0000256" key="1">
    <source>
        <dbReference type="ARBA" id="ARBA00010271"/>
    </source>
</evidence>
<feature type="compositionally biased region" description="Low complexity" evidence="2">
    <location>
        <begin position="124"/>
        <end position="137"/>
    </location>
</feature>
<name>A0A7S3PW26_9STRA</name>
<dbReference type="InterPro" id="IPR004263">
    <property type="entry name" value="Exostosin"/>
</dbReference>
<organism evidence="4">
    <name type="scientific">Chaetoceros debilis</name>
    <dbReference type="NCBI Taxonomy" id="122233"/>
    <lineage>
        <taxon>Eukaryota</taxon>
        <taxon>Sar</taxon>
        <taxon>Stramenopiles</taxon>
        <taxon>Ochrophyta</taxon>
        <taxon>Bacillariophyta</taxon>
        <taxon>Coscinodiscophyceae</taxon>
        <taxon>Chaetocerotophycidae</taxon>
        <taxon>Chaetocerotales</taxon>
        <taxon>Chaetocerotaceae</taxon>
        <taxon>Chaetoceros</taxon>
    </lineage>
</organism>
<feature type="compositionally biased region" description="Polar residues" evidence="2">
    <location>
        <begin position="1"/>
        <end position="15"/>
    </location>
</feature>
<evidence type="ECO:0000313" key="4">
    <source>
        <dbReference type="EMBL" id="CAE0457301.1"/>
    </source>
</evidence>
<proteinExistence type="inferred from homology"/>
<comment type="similarity">
    <text evidence="1">Belongs to the glycosyltransferase 47 family.</text>
</comment>
<dbReference type="GO" id="GO:0016757">
    <property type="term" value="F:glycosyltransferase activity"/>
    <property type="evidence" value="ECO:0007669"/>
    <property type="project" value="InterPro"/>
</dbReference>
<feature type="region of interest" description="Disordered" evidence="2">
    <location>
        <begin position="1"/>
        <end position="23"/>
    </location>
</feature>
<protein>
    <recommendedName>
        <fullName evidence="3">Exostosin GT47 domain-containing protein</fullName>
    </recommendedName>
</protein>
<dbReference type="Pfam" id="PF03016">
    <property type="entry name" value="Exostosin_GT47"/>
    <property type="match status" value="1"/>
</dbReference>
<dbReference type="InterPro" id="IPR040911">
    <property type="entry name" value="Exostosin_GT47"/>
</dbReference>
<accession>A0A7S3PW26</accession>
<dbReference type="PANTHER" id="PTHR11062">
    <property type="entry name" value="EXOSTOSIN HEPARAN SULFATE GLYCOSYLTRANSFERASE -RELATED"/>
    <property type="match status" value="1"/>
</dbReference>
<reference evidence="4" key="1">
    <citation type="submission" date="2021-01" db="EMBL/GenBank/DDBJ databases">
        <authorList>
            <person name="Corre E."/>
            <person name="Pelletier E."/>
            <person name="Niang G."/>
            <person name="Scheremetjew M."/>
            <person name="Finn R."/>
            <person name="Kale V."/>
            <person name="Holt S."/>
            <person name="Cochrane G."/>
            <person name="Meng A."/>
            <person name="Brown T."/>
            <person name="Cohen L."/>
        </authorList>
    </citation>
    <scope>NUCLEOTIDE SEQUENCE</scope>
    <source>
        <strain evidence="4">MM31A-1</strain>
    </source>
</reference>
<sequence length="575" mass="65081">MRNFSSSQPSSNARSKNAMKQKIGHKHQHGFVNTMFQFIAVSLIVSIFQLCLIHHNPPPEPSIIDDDLLSQIKQQSRTQIENEVQGSSVEEKIVMPMLSAKAKDPSTTRSRSRSTNVNEENDHSPLSSSFSSPVENSPVISISTTETNRTSISDSSPQHLLSVPFYLYEDEILRNESVYNFTDICIGTQLMKPGVKADQANMTAIHQVCATITTFEDMVSEKVFISFIESTEFQFVRSALDHPMRTKDPSKAKIFVVPTLLSLPIFSHQYNPALFQKQLPYLQNLDEALEKSEWFEHSNGADHIVIIGVFLPGFLSHEGYLKHVPSCNVVQWFEGAGTPAQYPQRFFQKKEMKEKRVLFPNMYVSSGQCTPSSSTSTKTQNITFIGSLEHKRKRCGECNFRLRHRRDGCLTIARRTNWTTAVCGNGDKCPNLSNALLGMHFEGDTPSASRLSETILSGTIPVFTTKEQYDSVPDFIDWDKISYFADVKNRTRFVESLDLALTNETEIALKTENVMKNKAIFDWENGYVTFDVYMYMLQSRLYPDTRAKSSHFSALKMDYGHDAKEKQDGDAGKNE</sequence>
<feature type="domain" description="Exostosin GT47" evidence="3">
    <location>
        <begin position="233"/>
        <end position="492"/>
    </location>
</feature>
<dbReference type="AlphaFoldDB" id="A0A7S3PW26"/>
<evidence type="ECO:0000259" key="3">
    <source>
        <dbReference type="Pfam" id="PF03016"/>
    </source>
</evidence>
<evidence type="ECO:0000256" key="2">
    <source>
        <dbReference type="SAM" id="MobiDB-lite"/>
    </source>
</evidence>